<feature type="signal peptide" evidence="2">
    <location>
        <begin position="1"/>
        <end position="17"/>
    </location>
</feature>
<evidence type="ECO:0000313" key="4">
    <source>
        <dbReference type="Proteomes" id="UP001610432"/>
    </source>
</evidence>
<keyword evidence="4" id="KW-1185">Reference proteome</keyword>
<name>A0ABR4LN18_9EURO</name>
<feature type="compositionally biased region" description="Low complexity" evidence="1">
    <location>
        <begin position="100"/>
        <end position="112"/>
    </location>
</feature>
<sequence>MLLSLIAVLSTAGLATAHGYISKINVAGEEYDGYIVDTYAHEPDSGLTPTRQTTFVTATSPKVSLRDSRTGDSDDDLTEITLVTLSGYSPTNTDPLEVVPVTPGVSTTSKSTSDPDLTEITPVTPGVSMSITTGSDPDHTEITPVTPDASTTVTGALDTDLTEITPVTPSTSTTATSSLDPDLTEVTPVTPGTTHTTIVSQTACTLSHTISTTTTTTTTRRETPSPIEMIINVVEYVCTVKK</sequence>
<accession>A0ABR4LN18</accession>
<feature type="region of interest" description="Disordered" evidence="1">
    <location>
        <begin position="100"/>
        <end position="119"/>
    </location>
</feature>
<organism evidence="3 4">
    <name type="scientific">Aspergillus lucknowensis</name>
    <dbReference type="NCBI Taxonomy" id="176173"/>
    <lineage>
        <taxon>Eukaryota</taxon>
        <taxon>Fungi</taxon>
        <taxon>Dikarya</taxon>
        <taxon>Ascomycota</taxon>
        <taxon>Pezizomycotina</taxon>
        <taxon>Eurotiomycetes</taxon>
        <taxon>Eurotiomycetidae</taxon>
        <taxon>Eurotiales</taxon>
        <taxon>Aspergillaceae</taxon>
        <taxon>Aspergillus</taxon>
        <taxon>Aspergillus subgen. Nidulantes</taxon>
    </lineage>
</organism>
<keyword evidence="2" id="KW-0732">Signal</keyword>
<feature type="chain" id="PRO_5045949766" description="Cell wall protein" evidence="2">
    <location>
        <begin position="18"/>
        <end position="242"/>
    </location>
</feature>
<dbReference type="EMBL" id="JBFXLQ010000028">
    <property type="protein sequence ID" value="KAL2865930.1"/>
    <property type="molecule type" value="Genomic_DNA"/>
</dbReference>
<protein>
    <recommendedName>
        <fullName evidence="5">Cell wall protein</fullName>
    </recommendedName>
</protein>
<evidence type="ECO:0000256" key="2">
    <source>
        <dbReference type="SAM" id="SignalP"/>
    </source>
</evidence>
<dbReference type="GeneID" id="98139840"/>
<proteinExistence type="predicted"/>
<evidence type="ECO:0000313" key="3">
    <source>
        <dbReference type="EMBL" id="KAL2865930.1"/>
    </source>
</evidence>
<comment type="caution">
    <text evidence="3">The sequence shown here is derived from an EMBL/GenBank/DDBJ whole genome shotgun (WGS) entry which is preliminary data.</text>
</comment>
<dbReference type="Proteomes" id="UP001610432">
    <property type="component" value="Unassembled WGS sequence"/>
</dbReference>
<reference evidence="3 4" key="1">
    <citation type="submission" date="2024-07" db="EMBL/GenBank/DDBJ databases">
        <title>Section-level genome sequencing and comparative genomics of Aspergillus sections Usti and Cavernicolus.</title>
        <authorList>
            <consortium name="Lawrence Berkeley National Laboratory"/>
            <person name="Nybo J.L."/>
            <person name="Vesth T.C."/>
            <person name="Theobald S."/>
            <person name="Frisvad J.C."/>
            <person name="Larsen T.O."/>
            <person name="Kjaerboelling I."/>
            <person name="Rothschild-Mancinelli K."/>
            <person name="Lyhne E.K."/>
            <person name="Kogle M.E."/>
            <person name="Barry K."/>
            <person name="Clum A."/>
            <person name="Na H."/>
            <person name="Ledsgaard L."/>
            <person name="Lin J."/>
            <person name="Lipzen A."/>
            <person name="Kuo A."/>
            <person name="Riley R."/>
            <person name="Mondo S."/>
            <person name="Labutti K."/>
            <person name="Haridas S."/>
            <person name="Pangalinan J."/>
            <person name="Salamov A.A."/>
            <person name="Simmons B.A."/>
            <person name="Magnuson J.K."/>
            <person name="Chen J."/>
            <person name="Drula E."/>
            <person name="Henrissat B."/>
            <person name="Wiebenga A."/>
            <person name="Lubbers R.J."/>
            <person name="Gomes A.C."/>
            <person name="Macurrencykelacurrency M.R."/>
            <person name="Stajich J."/>
            <person name="Grigoriev I.V."/>
            <person name="Mortensen U.H."/>
            <person name="De Vries R.P."/>
            <person name="Baker S.E."/>
            <person name="Andersen M.R."/>
        </authorList>
    </citation>
    <scope>NUCLEOTIDE SEQUENCE [LARGE SCALE GENOMIC DNA]</scope>
    <source>
        <strain evidence="3 4">CBS 449.75</strain>
    </source>
</reference>
<gene>
    <name evidence="3" type="ORF">BJX67DRAFT_149254</name>
</gene>
<evidence type="ECO:0008006" key="5">
    <source>
        <dbReference type="Google" id="ProtNLM"/>
    </source>
</evidence>
<evidence type="ECO:0000256" key="1">
    <source>
        <dbReference type="SAM" id="MobiDB-lite"/>
    </source>
</evidence>
<dbReference type="RefSeq" id="XP_070884909.1">
    <property type="nucleotide sequence ID" value="XM_071024768.1"/>
</dbReference>